<evidence type="ECO:0000313" key="3">
    <source>
        <dbReference type="Proteomes" id="UP000184465"/>
    </source>
</evidence>
<accession>A0A1M6SBM3</accession>
<evidence type="ECO:0000259" key="1">
    <source>
        <dbReference type="PROSITE" id="PS51664"/>
    </source>
</evidence>
<dbReference type="InterPro" id="IPR003776">
    <property type="entry name" value="YcaO-like_dom"/>
</dbReference>
<dbReference type="NCBIfam" id="TIGR00702">
    <property type="entry name" value="YcaO-type kinase domain"/>
    <property type="match status" value="1"/>
</dbReference>
<dbReference type="GO" id="GO:0016301">
    <property type="term" value="F:kinase activity"/>
    <property type="evidence" value="ECO:0007669"/>
    <property type="project" value="UniProtKB-KW"/>
</dbReference>
<dbReference type="Pfam" id="PF02624">
    <property type="entry name" value="YcaO"/>
    <property type="match status" value="1"/>
</dbReference>
<keyword evidence="3" id="KW-1185">Reference proteome</keyword>
<dbReference type="Proteomes" id="UP000184465">
    <property type="component" value="Unassembled WGS sequence"/>
</dbReference>
<reference evidence="3" key="1">
    <citation type="submission" date="2016-11" db="EMBL/GenBank/DDBJ databases">
        <authorList>
            <person name="Varghese N."/>
            <person name="Submissions S."/>
        </authorList>
    </citation>
    <scope>NUCLEOTIDE SEQUENCE [LARGE SCALE GENOMIC DNA]</scope>
    <source>
        <strain evidence="3">DSM 15212 / CIP 107654 / DViRD3</strain>
    </source>
</reference>
<dbReference type="RefSeq" id="WP_073152482.1">
    <property type="nucleotide sequence ID" value="NZ_FRAG01000058.1"/>
</dbReference>
<dbReference type="EMBL" id="FRAG01000058">
    <property type="protein sequence ID" value="SHK42100.1"/>
    <property type="molecule type" value="Genomic_DNA"/>
</dbReference>
<feature type="domain" description="YcaO" evidence="1">
    <location>
        <begin position="57"/>
        <end position="377"/>
    </location>
</feature>
<dbReference type="PANTHER" id="PTHR37809">
    <property type="entry name" value="RIBOSOMAL PROTEIN S12 METHYLTHIOTRANSFERASE ACCESSORY FACTOR YCAO"/>
    <property type="match status" value="1"/>
</dbReference>
<organism evidence="2 3">
    <name type="scientific">Paramaledivibacter caminithermalis (strain DSM 15212 / CIP 107654 / DViRD3)</name>
    <name type="common">Clostridium caminithermale</name>
    <dbReference type="NCBI Taxonomy" id="1121301"/>
    <lineage>
        <taxon>Bacteria</taxon>
        <taxon>Bacillati</taxon>
        <taxon>Bacillota</taxon>
        <taxon>Clostridia</taxon>
        <taxon>Peptostreptococcales</taxon>
        <taxon>Caminicellaceae</taxon>
        <taxon>Paramaledivibacter</taxon>
    </lineage>
</organism>
<keyword evidence="2" id="KW-0808">Transferase</keyword>
<dbReference type="AlphaFoldDB" id="A0A1M6SBM3"/>
<dbReference type="OrthoDB" id="9761274at2"/>
<name>A0A1M6SBM3_PARC5</name>
<keyword evidence="2" id="KW-0418">Kinase</keyword>
<protein>
    <submittedName>
        <fullName evidence="2">YcaO-type kinase domain-containing protein</fullName>
    </submittedName>
</protein>
<sequence>MYQNGKDSMPEQTIQRIRDILHDIGLFYHEEDWTVHIKNCHAVRLKIEGFNGKGVNGKGISRLYALASAYGELMERLQCGMMFKRNYGLMRDIVLSYPEEKNENILDMVEKSNEFFTKMFKINMEEIEKVFKNEKLNCLSYYHVNTNTVVNLPEPLIKMTAGSNGMCAGNTDSEAIVQGLSEIVERYVASQISNEKVIFPNIPLEEVNSSVIREMIEDMICKGYRLIIKDCTLGGIYPCVGVIILDSRLMKYTISLGAHPVFDIALQRCITEAFQASQVNHKMYPFHILFEDDNNKRFTVDQAIIGAYIGNINLLEEREQSKVYKKAFQENVNSNEDLLDFMCKKIIDQKFDIYIRDCSYFGFPAFRIYVNGMSEIYQYSADELHGIYEDNHLIKRYLLNIKQCSQEDLKELAICLEKMVQKNLFSGVDLYNICDVIFESGTDIQFLLENPNFFISIIYTRLANYEKAYEYLKKYIDKNSYKISNIQYFICVMHYFKLNISGQMDKSAVEEILTSIYGSLAKEVIKDILDSKNIFKNYDLPNCSDCSLCSYSDKCAYSLWLQYTKNLQQKVDIYPSKQEKLCKLFQAANYI</sequence>
<dbReference type="PANTHER" id="PTHR37809:SF1">
    <property type="entry name" value="RIBOSOMAL PROTEIN S12 METHYLTHIOTRANSFERASE ACCESSORY FACTOR YCAO"/>
    <property type="match status" value="1"/>
</dbReference>
<dbReference type="Gene3D" id="3.30.1330.230">
    <property type="match status" value="1"/>
</dbReference>
<dbReference type="PROSITE" id="PS51664">
    <property type="entry name" value="YCAO"/>
    <property type="match status" value="1"/>
</dbReference>
<dbReference type="STRING" id="1121301.SAMN02745912_03258"/>
<evidence type="ECO:0000313" key="2">
    <source>
        <dbReference type="EMBL" id="SHK42100.1"/>
    </source>
</evidence>
<proteinExistence type="predicted"/>
<gene>
    <name evidence="2" type="ORF">SAMN02745912_03258</name>
</gene>